<keyword evidence="2" id="KW-1185">Reference proteome</keyword>
<dbReference type="PANTHER" id="PTHR28086:SF1">
    <property type="entry name" value="CU(2+) SUPPRESSING AND BLEOMYCIN SENSITIVE PROTEIN 1"/>
    <property type="match status" value="1"/>
</dbReference>
<dbReference type="EMBL" id="ML119198">
    <property type="protein sequence ID" value="RPB07054.1"/>
    <property type="molecule type" value="Genomic_DNA"/>
</dbReference>
<dbReference type="Proteomes" id="UP000277580">
    <property type="component" value="Unassembled WGS sequence"/>
</dbReference>
<accession>A0A3N4K949</accession>
<gene>
    <name evidence="1" type="ORF">P167DRAFT_496305</name>
</gene>
<dbReference type="Pfam" id="PF10303">
    <property type="entry name" value="DUF2408"/>
    <property type="match status" value="2"/>
</dbReference>
<sequence>MFTTPEAVAEKLIKLRDSLIKLKQDRTTYVKSSSVVRLYDELCEYIRQAQEFESELLNGPREIGELVTDCYELISLLFLTVGRNNEPPAVYAPSVIIKRLLEHLNESGNFSRKDLVPLQRTLINMRENIEQGRPLYNSLIISMLESQVCASERSLKELKKRLEPIPSELESLLERLVSLRRSIKACESKKQFQVTEVEGYLSQIKEIDASRIDGKFVAEDGNIPETGQDILGALLKRCYIVAENALQKQGAVAPGLKTTYEELFQAKSQLEKLELTQAWSLRETDLYEFQKLVLTLDQERVNGKFVDSEGNAPGEGQGILLYMVRRCYAHIYSLINSSEVSNILLPVSEALTPVFNQLQTVRRCLKEVQKFGISNARDLYPYSMKLASIDNMRVDGKFMVGTDIPEGQGRVNSLLAECFEICEELRNSEDCGVATP</sequence>
<dbReference type="OrthoDB" id="2011986at2759"/>
<name>A0A3N4K949_9PEZI</name>
<evidence type="ECO:0000313" key="2">
    <source>
        <dbReference type="Proteomes" id="UP000277580"/>
    </source>
</evidence>
<dbReference type="STRING" id="1392247.A0A3N4K949"/>
<reference evidence="1 2" key="1">
    <citation type="journal article" date="2018" name="Nat. Ecol. Evol.">
        <title>Pezizomycetes genomes reveal the molecular basis of ectomycorrhizal truffle lifestyle.</title>
        <authorList>
            <person name="Murat C."/>
            <person name="Payen T."/>
            <person name="Noel B."/>
            <person name="Kuo A."/>
            <person name="Morin E."/>
            <person name="Chen J."/>
            <person name="Kohler A."/>
            <person name="Krizsan K."/>
            <person name="Balestrini R."/>
            <person name="Da Silva C."/>
            <person name="Montanini B."/>
            <person name="Hainaut M."/>
            <person name="Levati E."/>
            <person name="Barry K.W."/>
            <person name="Belfiori B."/>
            <person name="Cichocki N."/>
            <person name="Clum A."/>
            <person name="Dockter R.B."/>
            <person name="Fauchery L."/>
            <person name="Guy J."/>
            <person name="Iotti M."/>
            <person name="Le Tacon F."/>
            <person name="Lindquist E.A."/>
            <person name="Lipzen A."/>
            <person name="Malagnac F."/>
            <person name="Mello A."/>
            <person name="Molinier V."/>
            <person name="Miyauchi S."/>
            <person name="Poulain J."/>
            <person name="Riccioni C."/>
            <person name="Rubini A."/>
            <person name="Sitrit Y."/>
            <person name="Splivallo R."/>
            <person name="Traeger S."/>
            <person name="Wang M."/>
            <person name="Zifcakova L."/>
            <person name="Wipf D."/>
            <person name="Zambonelli A."/>
            <person name="Paolocci F."/>
            <person name="Nowrousian M."/>
            <person name="Ottonello S."/>
            <person name="Baldrian P."/>
            <person name="Spatafora J.W."/>
            <person name="Henrissat B."/>
            <person name="Nagy L.G."/>
            <person name="Aury J.M."/>
            <person name="Wincker P."/>
            <person name="Grigoriev I.V."/>
            <person name="Bonfante P."/>
            <person name="Martin F.M."/>
        </authorList>
    </citation>
    <scope>NUCLEOTIDE SEQUENCE [LARGE SCALE GENOMIC DNA]</scope>
    <source>
        <strain evidence="1 2">CCBAS932</strain>
    </source>
</reference>
<evidence type="ECO:0000313" key="1">
    <source>
        <dbReference type="EMBL" id="RPB07054.1"/>
    </source>
</evidence>
<dbReference type="AlphaFoldDB" id="A0A3N4K949"/>
<dbReference type="FunCoup" id="A0A3N4K949">
    <property type="interactions" value="37"/>
</dbReference>
<proteinExistence type="predicted"/>
<dbReference type="GO" id="GO:0005634">
    <property type="term" value="C:nucleus"/>
    <property type="evidence" value="ECO:0007669"/>
    <property type="project" value="TreeGrafter"/>
</dbReference>
<dbReference type="InParanoid" id="A0A3N4K949"/>
<organism evidence="1 2">
    <name type="scientific">Morchella conica CCBAS932</name>
    <dbReference type="NCBI Taxonomy" id="1392247"/>
    <lineage>
        <taxon>Eukaryota</taxon>
        <taxon>Fungi</taxon>
        <taxon>Dikarya</taxon>
        <taxon>Ascomycota</taxon>
        <taxon>Pezizomycotina</taxon>
        <taxon>Pezizomycetes</taxon>
        <taxon>Pezizales</taxon>
        <taxon>Morchellaceae</taxon>
        <taxon>Morchella</taxon>
    </lineage>
</organism>
<protein>
    <submittedName>
        <fullName evidence="1">Uncharacterized protein</fullName>
    </submittedName>
</protein>
<dbReference type="PANTHER" id="PTHR28086">
    <property type="entry name" value="UPF0662 PROTEIN YPL260W"/>
    <property type="match status" value="1"/>
</dbReference>
<dbReference type="InterPro" id="IPR018810">
    <property type="entry name" value="UPF0662"/>
</dbReference>
<dbReference type="GO" id="GO:0005737">
    <property type="term" value="C:cytoplasm"/>
    <property type="evidence" value="ECO:0007669"/>
    <property type="project" value="TreeGrafter"/>
</dbReference>